<dbReference type="FunFam" id="3.30.565.10:FF:000004">
    <property type="entry name" value="DNA topoisomerase 2"/>
    <property type="match status" value="1"/>
</dbReference>
<keyword evidence="7" id="KW-0645">Protease</keyword>
<dbReference type="GO" id="GO:0006265">
    <property type="term" value="P:DNA topological change"/>
    <property type="evidence" value="ECO:0007669"/>
    <property type="project" value="UniProtKB-UniRule"/>
</dbReference>
<keyword evidence="8 23" id="KW-0812">Transmembrane</keyword>
<keyword evidence="11" id="KW-0378">Hydrolase</keyword>
<keyword evidence="16 23" id="KW-1133">Transmembrane helix</keyword>
<dbReference type="Gene3D" id="3.40.50.670">
    <property type="match status" value="1"/>
</dbReference>
<feature type="domain" description="Topo IIA-type catalytic" evidence="26">
    <location>
        <begin position="2957"/>
        <end position="3394"/>
    </location>
</feature>
<evidence type="ECO:0000256" key="11">
    <source>
        <dbReference type="ARBA" id="ARBA00022801"/>
    </source>
</evidence>
<dbReference type="Proteomes" id="UP001152797">
    <property type="component" value="Unassembled WGS sequence"/>
</dbReference>
<dbReference type="Pfam" id="PF16898">
    <property type="entry name" value="TOPRIM_C"/>
    <property type="match status" value="1"/>
</dbReference>
<feature type="region of interest" description="Disordered" evidence="22">
    <location>
        <begin position="3475"/>
        <end position="3511"/>
    </location>
</feature>
<dbReference type="GO" id="GO:0016887">
    <property type="term" value="F:ATP hydrolysis activity"/>
    <property type="evidence" value="ECO:0007669"/>
    <property type="project" value="InterPro"/>
</dbReference>
<dbReference type="SMART" id="SM00433">
    <property type="entry name" value="TOP2c"/>
    <property type="match status" value="1"/>
</dbReference>
<dbReference type="GO" id="GO:0008233">
    <property type="term" value="F:peptidase activity"/>
    <property type="evidence" value="ECO:0007669"/>
    <property type="project" value="UniProtKB-KW"/>
</dbReference>
<comment type="cofactor">
    <cofactor evidence="2">
        <name>Ca(2+)</name>
        <dbReference type="ChEBI" id="CHEBI:29108"/>
    </cofactor>
</comment>
<evidence type="ECO:0000256" key="16">
    <source>
        <dbReference type="ARBA" id="ARBA00022989"/>
    </source>
</evidence>
<keyword evidence="29" id="KW-1185">Reference proteome</keyword>
<evidence type="ECO:0000256" key="15">
    <source>
        <dbReference type="ARBA" id="ARBA00022946"/>
    </source>
</evidence>
<dbReference type="GO" id="GO:0016020">
    <property type="term" value="C:membrane"/>
    <property type="evidence" value="ECO:0007669"/>
    <property type="project" value="UniProtKB-SubCell"/>
</dbReference>
<gene>
    <name evidence="27" type="ORF">C1SCF055_LOCUS23673</name>
</gene>
<dbReference type="InterPro" id="IPR002048">
    <property type="entry name" value="EF_hand_dom"/>
</dbReference>
<protein>
    <recommendedName>
        <fullName evidence="6">DNA topoisomerase (ATP-hydrolyzing)</fullName>
        <ecNumber evidence="6">5.6.2.2</ecNumber>
    </recommendedName>
</protein>
<evidence type="ECO:0000256" key="1">
    <source>
        <dbReference type="ARBA" id="ARBA00000185"/>
    </source>
</evidence>
<dbReference type="InterPro" id="IPR020568">
    <property type="entry name" value="Ribosomal_Su5_D2-typ_SF"/>
</dbReference>
<proteinExistence type="inferred from homology"/>
<dbReference type="Pfam" id="PF00004">
    <property type="entry name" value="AAA"/>
    <property type="match status" value="1"/>
</dbReference>
<accession>A0A9P1CTS2</accession>
<dbReference type="InterPro" id="IPR018522">
    <property type="entry name" value="TopoIIA_CS"/>
</dbReference>
<evidence type="ECO:0000256" key="23">
    <source>
        <dbReference type="SAM" id="Phobius"/>
    </source>
</evidence>
<evidence type="ECO:0000256" key="8">
    <source>
        <dbReference type="ARBA" id="ARBA00022692"/>
    </source>
</evidence>
<dbReference type="Gene3D" id="3.30.1490.30">
    <property type="match status" value="1"/>
</dbReference>
<feature type="region of interest" description="Disordered" evidence="22">
    <location>
        <begin position="434"/>
        <end position="474"/>
    </location>
</feature>
<evidence type="ECO:0000256" key="7">
    <source>
        <dbReference type="ARBA" id="ARBA00022670"/>
    </source>
</evidence>
<dbReference type="CDD" id="cd16930">
    <property type="entry name" value="HATPase_TopII-like"/>
    <property type="match status" value="1"/>
</dbReference>
<dbReference type="GO" id="GO:0003918">
    <property type="term" value="F:DNA topoisomerase type II (double strand cut, ATP-hydrolyzing) activity"/>
    <property type="evidence" value="ECO:0007669"/>
    <property type="project" value="UniProtKB-EC"/>
</dbReference>
<dbReference type="CDD" id="cd19501">
    <property type="entry name" value="RecA-like_FtsH"/>
    <property type="match status" value="1"/>
</dbReference>
<organism evidence="27">
    <name type="scientific">Cladocopium goreaui</name>
    <dbReference type="NCBI Taxonomy" id="2562237"/>
    <lineage>
        <taxon>Eukaryota</taxon>
        <taxon>Sar</taxon>
        <taxon>Alveolata</taxon>
        <taxon>Dinophyceae</taxon>
        <taxon>Suessiales</taxon>
        <taxon>Symbiodiniaceae</taxon>
        <taxon>Cladocopium</taxon>
    </lineage>
</organism>
<evidence type="ECO:0000256" key="2">
    <source>
        <dbReference type="ARBA" id="ARBA00001913"/>
    </source>
</evidence>
<dbReference type="Gene3D" id="3.30.565.10">
    <property type="entry name" value="Histidine kinase-like ATPase, C-terminal domain"/>
    <property type="match status" value="1"/>
</dbReference>
<feature type="compositionally biased region" description="Low complexity" evidence="22">
    <location>
        <begin position="3495"/>
        <end position="3508"/>
    </location>
</feature>
<comment type="cofactor">
    <cofactor evidence="3">
        <name>Mg(2+)</name>
        <dbReference type="ChEBI" id="CHEBI:18420"/>
    </cofactor>
</comment>
<dbReference type="InterPro" id="IPR003960">
    <property type="entry name" value="ATPase_AAA_CS"/>
</dbReference>
<dbReference type="CDD" id="cd03365">
    <property type="entry name" value="TOPRIM_TopoIIA"/>
    <property type="match status" value="1"/>
</dbReference>
<dbReference type="Gene3D" id="3.90.199.10">
    <property type="entry name" value="Topoisomerase II, domain 5"/>
    <property type="match status" value="1"/>
</dbReference>
<dbReference type="GO" id="GO:0003677">
    <property type="term" value="F:DNA binding"/>
    <property type="evidence" value="ECO:0007669"/>
    <property type="project" value="UniProtKB-UniRule"/>
</dbReference>
<dbReference type="SMART" id="SM00434">
    <property type="entry name" value="TOP4c"/>
    <property type="match status" value="1"/>
</dbReference>
<evidence type="ECO:0000313" key="29">
    <source>
        <dbReference type="Proteomes" id="UP001152797"/>
    </source>
</evidence>
<feature type="compositionally biased region" description="Low complexity" evidence="22">
    <location>
        <begin position="3426"/>
        <end position="3443"/>
    </location>
</feature>
<keyword evidence="17 21" id="KW-0799">Topoisomerase</keyword>
<dbReference type="InterPro" id="IPR013759">
    <property type="entry name" value="Topo_IIA_B_C"/>
</dbReference>
<dbReference type="InterPro" id="IPR001154">
    <property type="entry name" value="TopoII_euk"/>
</dbReference>
<dbReference type="InterPro" id="IPR006171">
    <property type="entry name" value="TOPRIM_dom"/>
</dbReference>
<dbReference type="FunFam" id="3.40.50.670:FF:000001">
    <property type="entry name" value="DNA topoisomerase 2"/>
    <property type="match status" value="2"/>
</dbReference>
<dbReference type="Pfam" id="PF01751">
    <property type="entry name" value="Toprim"/>
    <property type="match status" value="1"/>
</dbReference>
<dbReference type="GO" id="GO:0005634">
    <property type="term" value="C:nucleus"/>
    <property type="evidence" value="ECO:0007669"/>
    <property type="project" value="TreeGrafter"/>
</dbReference>
<dbReference type="PANTHER" id="PTHR10169:SF38">
    <property type="entry name" value="DNA TOPOISOMERASE 2"/>
    <property type="match status" value="1"/>
</dbReference>
<dbReference type="InterPro" id="IPR027417">
    <property type="entry name" value="P-loop_NTPase"/>
</dbReference>
<dbReference type="GO" id="GO:0005524">
    <property type="term" value="F:ATP binding"/>
    <property type="evidence" value="ECO:0007669"/>
    <property type="project" value="UniProtKB-KW"/>
</dbReference>
<keyword evidence="13" id="KW-0067">ATP-binding</keyword>
<keyword evidence="10" id="KW-0547">Nucleotide-binding</keyword>
<dbReference type="PROSITE" id="PS52040">
    <property type="entry name" value="TOPO_IIA"/>
    <property type="match status" value="1"/>
</dbReference>
<dbReference type="FunFam" id="3.30.1490.30:FF:000001">
    <property type="entry name" value="DNA topoisomerase 2"/>
    <property type="match status" value="1"/>
</dbReference>
<dbReference type="EMBL" id="CAMXCT030002313">
    <property type="protein sequence ID" value="CAL4784588.1"/>
    <property type="molecule type" value="Genomic_DNA"/>
</dbReference>
<dbReference type="GO" id="GO:0000819">
    <property type="term" value="P:sister chromatid segregation"/>
    <property type="evidence" value="ECO:0007669"/>
    <property type="project" value="TreeGrafter"/>
</dbReference>
<dbReference type="EMBL" id="CAMXCT020002313">
    <property type="protein sequence ID" value="CAL1150651.1"/>
    <property type="molecule type" value="Genomic_DNA"/>
</dbReference>
<dbReference type="InterPro" id="IPR011992">
    <property type="entry name" value="EF-hand-dom_pair"/>
</dbReference>
<dbReference type="GO" id="GO:0005509">
    <property type="term" value="F:calcium ion binding"/>
    <property type="evidence" value="ECO:0007669"/>
    <property type="project" value="InterPro"/>
</dbReference>
<evidence type="ECO:0000256" key="18">
    <source>
        <dbReference type="ARBA" id="ARBA00023125"/>
    </source>
</evidence>
<dbReference type="Gene3D" id="1.10.268.10">
    <property type="entry name" value="Topoisomerase, domain 3"/>
    <property type="match status" value="1"/>
</dbReference>
<dbReference type="Pfam" id="PF00521">
    <property type="entry name" value="DNA_topoisoIV"/>
    <property type="match status" value="1"/>
</dbReference>
<evidence type="ECO:0000256" key="17">
    <source>
        <dbReference type="ARBA" id="ARBA00023029"/>
    </source>
</evidence>
<dbReference type="InterPro" id="IPR013506">
    <property type="entry name" value="Topo_IIA_bsu_dom2"/>
</dbReference>
<dbReference type="InterPro" id="IPR002205">
    <property type="entry name" value="Topo_IIA_dom_A"/>
</dbReference>
<evidence type="ECO:0000256" key="19">
    <source>
        <dbReference type="ARBA" id="ARBA00023136"/>
    </source>
</evidence>
<keyword evidence="18 21" id="KW-0238">DNA-binding</keyword>
<feature type="compositionally biased region" description="Basic residues" evidence="22">
    <location>
        <begin position="3524"/>
        <end position="3547"/>
    </location>
</feature>
<dbReference type="SUPFAM" id="SSF47473">
    <property type="entry name" value="EF-hand"/>
    <property type="match status" value="3"/>
</dbReference>
<dbReference type="GO" id="GO:0006508">
    <property type="term" value="P:proteolysis"/>
    <property type="evidence" value="ECO:0007669"/>
    <property type="project" value="UniProtKB-KW"/>
</dbReference>
<dbReference type="PRINTS" id="PR01158">
    <property type="entry name" value="TOPISMRASEII"/>
</dbReference>
<dbReference type="PROSITE" id="PS50222">
    <property type="entry name" value="EF_HAND_2"/>
    <property type="match status" value="1"/>
</dbReference>
<evidence type="ECO:0000256" key="12">
    <source>
        <dbReference type="ARBA" id="ARBA00022837"/>
    </source>
</evidence>
<sequence length="3566" mass="401353">MHLPRAIRYHFSNGGRSPDDLQRANRAVRYSCPMGCFDCLAGQKLHVWCPMALLIFVSLASPFADAIWRQPENLKLPTRSDFVKGAAALAAPTLTKDSQTFSCLPSVSAAAMAVEEVHFRPLTCAEPTSPEAERGESTTCTQVSVQRSHSGMCQMDSALEPEQEELFLDDDEKQSPSASLTHFLDATRKSAEDLKRTCGRGLGYGPSPVSSSISPVSYRPVGDVPLAVQSEGLLEVEAVDMEGEDQAEEAEEVDEAVLVKESDVVEQSAPRVFDPRSRSMPVDLGRVQEFDKVVGFGTLEGPKEHAGDIVVDDAMAIEEPDEPDLDDEESGALAIANSHLRSIEAELRAHRDLISQEVEARRRLEDALQAERQRAETEAQGRRKLEQEIEAEKQRIEDERRRKIEEAEMAARREEEKRLEEELEAARRRAEEEARLAAQRSEEQRRQAEKRKQLQEMEQQARESAAEAKKERESREKAKAFLAAEGFLTNLPWTSEAKDRISHLAAPCHVQQQMPGAQRSMLVCKVLARIQDHLQNAEQALYRLRANSIATCYYSSRDERGEDVWLSIPSPGLVDHAWFQSHLEYPVLMALGSLVLLTLLLGCLAVEAGDAWPEDQDSWIRVARVCFNSSPELHLLKEKYCRPPVSPSTARNEFNLGRSASEPSFQKSNFSRSLPEELPAALKGSFLPRQLGHPTVTARRSLAQKRKALMRDTRLFEDFSFYGAQGVSGFVSHLRNRFGSVLAGWRVLDEGKTGRLSFHPFFKAARKMGFHGNMKRLWAELDKSSKGYVTLEDIDPEVWTMVSGFKVALMKKYGDMLSAWLEGLDRSGTGKVTAEDVQRCVDELGLDMNGKKLLGMFVSVPGAPHMLLVDFDPKAHVRWLTESVVPGDADDTEAGGSGEEVRTDRKRLGVSTKDALIDALISRYGSVFRAWREVLDPAGRDRLSWGEFTHVFRRLGLSGDLQGLWSQLDTEQLGIIRLADLDEDLDALWSDMRASFKQEHGNMLRAWMKGVDVNAQGYVGRDDFVQACKQVGFLKNADVLFDFMRPPGEGSFLTLQDFDAKAHKAFMRNDFRMLDEPDQRGAPSPLEMTLEERTEKGFFFRIRKGWETSKSAEFAMHCKVYVPPKQEEVHPESFVNLCSRKYGSMVAAWRFGIDPKGRGQLNFNEFCTAVRRLGYRGSLRKLWAEICPSDSYVIRLKDIVKENGDAVTLFFEAIHERYEDLATLWSDLFKKDDAYSSVTLDDLKKGCKELEIPEDMVDMIFHSLQPTPGVKETLFLWDLDDMFVTTQRLWERKKPKHLRRPVKPVGTSLIVAKETNEARIRAQKEAEAKELGESLIVQHAATPQLVRHALERDFVSTVACWNLELDWRGKGTITRSQFLAMMYRCGICGNLQKLWDDFTQNRGDEASMSFMDLDPDAQAFLNECRGELLKKYKTLTQAWHEGIDPGHLEIVDLKVNTLFHYLMARHGQRSIRKENWRILLTGLPPSERPSAWGQGDDDDSSHLNTVFREQEETRLIDTLDGFKRMLKAKYGSFFAAWKHALDREHNGYVMKQDFCLTCRCLGVKEVASIWREFLECTDKKNLITLEVLDTETAECWAELYRLLLKASIGDTLAAPAAPVLEVNEAPQDEVPKDDGASPSSPLPDEPGATNSVPANAGPENELQRSVTTVTTTPEKTPNLKEGWRRAFDPRNIRRVERPRFFEGCKKLGYSKDPGRLFDLLRPERFREYLVYEDLVTDLNPNKFAVKANVKDTYLPMKYVATEEEAVCGGHPREALFSACGLGQVIAFSRLPLPCNRGGFHGEQRQICRAQDSKKKDRKFWKLPKLPNPFRKLGRFGRMPRLKRSSWFLLSMVVFFLLTVLRHRRAENKIHEVTISFLLDILEEQKFGPRQAIVGASQCVLILEDGTRYLAHLPNAVSPAVAELWSALRNAKVQILAERTGGVSQLAASSMILFLYLAIVYTMMRRMTGGNGKGWRDARQKVMEAQKVAGSNAMVTRFDDIAGIERSKLQVKEVVEMLRSPSRYAALGASVPRGVLLAGPPGSGKTLLARACAAEAGVAFLNVAATEFVELFVGRGAARVRQLFERARKMAPCIVFIDEIDALRARSSDPLRLGGGNQEAESTLNQLLTCMDGLVTRESGRPVVVIAATNRPEVLDEALLRPGRFDRVVQVDLPDAEGRLDILKVHLRLRQVPLSEEVTESSLSEIAARCDGFPGAALEAMVNEAYAYFYHNFEAHNLAIDHDPDYKQSATPLLLENGPGWSLSKSDCALIFGRMPPKLNRQKTIEQQYQKLSQLEHILLRPDSYVGSVEFQKEWQWVYNEKDGSVEQKNLQYVPGLYKIFDEILVNAADNFVRDNSQTYVKVTINEKEGFVTIENNGHGLPVEEHKEHQMYVPELVFGHLLTSDNYDDSEKKVTGGRNGYGAKLTNIFSKKFEIECGDSERKKKYHQMWEGNMQTKQKPKITSHSGESFTKISFWPDLVRFGMKKLDKDIVGLMSRRVVDLAGTTPAKCKVFLNGKRLDVNSFKDYIQLYTGTEDVQIVHEKCHERWEVAMTVSDGQFQQVSFVNNIATPKGGTHVVHVADQLVEAITAKVNKQNKGGMEIKPYHVRNYLWIFVNAQIENPSFDSQTKETLTLKAAKFGSSCQIPDKMIEKVLKTGIVDMVLQWARAKEEIDLGKTMKGGSSAPNKKTKRLLNIPKLEDANLAGGRDGRECTLILTEGDSAKSLAVAGLGVIGRDRYGVFPLRGKILNVRDATFAQTMSNAEIANITKIIGLEPKKEYHSANSLRYGSIMVMTDQDYDGSHIKGLILNFFQHWWPSLFKLPGFMTEFVTPIVKVSRRGTMQQFFTVQEYEQWKAQNSNGKGWHLKYYKGLGTSTTAEAKEYFSNINEHSLSFQYTGENDDESFDMAFNKKRADDRKEWINEADDEEFVDHSKDSVTYSDFVNKELVQFAKYDVLRAIPSLIDGFKPVQRKIMWAAFKRNLKNDTKVAQFAGYVSENAAYHHGESSLQGAIVGLAQNFVGANNVSFLFPAGQFGTRIQGGKDAASARYIYTRLERITRLLFHPSDDALLEFQVEEGQRIEPKWYIPVIPTLLMNGAEGIGTGWSTSLPNYHPRDIIANLKRYIRCEPLQEMCPWYAGFKGSLVLSPEKVGYESVGVIEKRGPTTLEITELPIKKWTEDYKVSVLQAMLSTEGPGSGQIEDFKEWHTEATVHFTITVTEEQMAAHEYIGLEKSFKLRSALSTNNMIFFDKDGKIKKYADERQIIEEFAELRLEYYHKRKAHLVRILQIQAEILAAKARFVQEVIDEKLKVKNRKKDVLIEDLRKHGFKTMQEITEGESVEVEGGQGGRGWEYLLGMPLWSLTAERVATLLAQLKDKQAELQDLQCTAPEEMWEADLNAILVELSNLDSRAKTAVAEEKAAQKRAAATLALSSKKSKSSSTTSLTTPVLHPGQISPLLLGEMQERQLKTTLAEFPGLFDDMVPTKPPPPPGLQKLSSKAGKALDGDAAATTEESVKPRAKAFFAKKVQAKAKAKGKSAKGSKAAKAKGRGRGSTAGRRGRKSPLSWVEE</sequence>
<dbReference type="FunFam" id="3.90.199.10:FF:000002">
    <property type="entry name" value="DNA topoisomerase 2"/>
    <property type="match status" value="1"/>
</dbReference>
<dbReference type="InterPro" id="IPR050634">
    <property type="entry name" value="DNA_Topoisomerase_II"/>
</dbReference>
<comment type="caution">
    <text evidence="27">The sequence shown here is derived from an EMBL/GenBank/DDBJ whole genome shotgun (WGS) entry which is preliminary data.</text>
</comment>
<keyword evidence="12" id="KW-0106">Calcium</keyword>
<dbReference type="InterPro" id="IPR013757">
    <property type="entry name" value="Topo_IIA_A_a_sf"/>
</dbReference>
<feature type="region of interest" description="Disordered" evidence="22">
    <location>
        <begin position="1623"/>
        <end position="1679"/>
    </location>
</feature>
<evidence type="ECO:0000256" key="21">
    <source>
        <dbReference type="PROSITE-ProRule" id="PRU01384"/>
    </source>
</evidence>
<dbReference type="Pfam" id="PF02518">
    <property type="entry name" value="HATPase_c"/>
    <property type="match status" value="1"/>
</dbReference>
<dbReference type="InterPro" id="IPR003594">
    <property type="entry name" value="HATPase_dom"/>
</dbReference>
<evidence type="ECO:0000256" key="6">
    <source>
        <dbReference type="ARBA" id="ARBA00012895"/>
    </source>
</evidence>
<dbReference type="Gene3D" id="3.30.230.10">
    <property type="match status" value="1"/>
</dbReference>
<dbReference type="FunFam" id="3.30.1360.40:FF:000003">
    <property type="entry name" value="DNA topoisomerase 2"/>
    <property type="match status" value="1"/>
</dbReference>
<dbReference type="InterPro" id="IPR036890">
    <property type="entry name" value="HATPase_C_sf"/>
</dbReference>
<evidence type="ECO:0000256" key="4">
    <source>
        <dbReference type="ARBA" id="ARBA00004141"/>
    </source>
</evidence>
<dbReference type="CDD" id="cd03481">
    <property type="entry name" value="TopoIIA_Trans_ScTopoIIA"/>
    <property type="match status" value="1"/>
</dbReference>
<dbReference type="SUPFAM" id="SSF52540">
    <property type="entry name" value="P-loop containing nucleoside triphosphate hydrolases"/>
    <property type="match status" value="1"/>
</dbReference>
<reference evidence="27" key="1">
    <citation type="submission" date="2022-10" db="EMBL/GenBank/DDBJ databases">
        <authorList>
            <person name="Chen Y."/>
            <person name="Dougan E. K."/>
            <person name="Chan C."/>
            <person name="Rhodes N."/>
            <person name="Thang M."/>
        </authorList>
    </citation>
    <scope>NUCLEOTIDE SEQUENCE</scope>
</reference>
<dbReference type="PROSITE" id="PS00177">
    <property type="entry name" value="TOPOISOMERASE_II"/>
    <property type="match status" value="1"/>
</dbReference>
<dbReference type="PANTHER" id="PTHR10169">
    <property type="entry name" value="DNA TOPOISOMERASE/GYRASE"/>
    <property type="match status" value="1"/>
</dbReference>
<comment type="similarity">
    <text evidence="5">Belongs to the type II topoisomerase family.</text>
</comment>
<dbReference type="EC" id="5.6.2.2" evidence="6"/>
<dbReference type="InterPro" id="IPR001241">
    <property type="entry name" value="Topo_IIA"/>
</dbReference>
<evidence type="ECO:0000259" key="25">
    <source>
        <dbReference type="PROSITE" id="PS50880"/>
    </source>
</evidence>
<reference evidence="28" key="2">
    <citation type="submission" date="2024-04" db="EMBL/GenBank/DDBJ databases">
        <authorList>
            <person name="Chen Y."/>
            <person name="Shah S."/>
            <person name="Dougan E. K."/>
            <person name="Thang M."/>
            <person name="Chan C."/>
        </authorList>
    </citation>
    <scope>NUCLEOTIDE SEQUENCE [LARGE SCALE GENOMIC DNA]</scope>
</reference>
<keyword evidence="14" id="KW-0460">Magnesium</keyword>
<dbReference type="SUPFAM" id="SSF55874">
    <property type="entry name" value="ATPase domain of HSP90 chaperone/DNA topoisomerase II/histidine kinase"/>
    <property type="match status" value="1"/>
</dbReference>
<evidence type="ECO:0000256" key="3">
    <source>
        <dbReference type="ARBA" id="ARBA00001946"/>
    </source>
</evidence>
<dbReference type="InterPro" id="IPR003593">
    <property type="entry name" value="AAA+_ATPase"/>
</dbReference>
<dbReference type="Pfam" id="PF00204">
    <property type="entry name" value="DNA_gyraseB"/>
    <property type="match status" value="1"/>
</dbReference>
<evidence type="ECO:0000256" key="9">
    <source>
        <dbReference type="ARBA" id="ARBA00022723"/>
    </source>
</evidence>
<evidence type="ECO:0000259" key="26">
    <source>
        <dbReference type="PROSITE" id="PS52040"/>
    </source>
</evidence>
<keyword evidence="19 23" id="KW-0472">Membrane</keyword>
<comment type="subcellular location">
    <subcellularLocation>
        <location evidence="4">Membrane</location>
        <topology evidence="4">Multi-pass membrane protein</topology>
    </subcellularLocation>
</comment>
<dbReference type="CDD" id="cd00187">
    <property type="entry name" value="TOP4c"/>
    <property type="match status" value="1"/>
</dbReference>
<dbReference type="InterPro" id="IPR034157">
    <property type="entry name" value="TOPRIM_TopoII"/>
</dbReference>
<dbReference type="SUPFAM" id="SSF54211">
    <property type="entry name" value="Ribosomal protein S5 domain 2-like"/>
    <property type="match status" value="1"/>
</dbReference>
<evidence type="ECO:0000256" key="20">
    <source>
        <dbReference type="ARBA" id="ARBA00023235"/>
    </source>
</evidence>
<evidence type="ECO:0000313" key="27">
    <source>
        <dbReference type="EMBL" id="CAI3997276.1"/>
    </source>
</evidence>
<dbReference type="PRINTS" id="PR00418">
    <property type="entry name" value="TPI2FAMILY"/>
</dbReference>
<feature type="active site" description="O-(5'-phospho-DNA)-tyrosine intermediate" evidence="21">
    <location>
        <position position="3047"/>
    </location>
</feature>
<evidence type="ECO:0000256" key="13">
    <source>
        <dbReference type="ARBA" id="ARBA00022840"/>
    </source>
</evidence>
<dbReference type="InterPro" id="IPR018247">
    <property type="entry name" value="EF_Hand_1_Ca_BS"/>
</dbReference>
<dbReference type="EMBL" id="CAMXCT010002313">
    <property type="protein sequence ID" value="CAI3997276.1"/>
    <property type="molecule type" value="Genomic_DNA"/>
</dbReference>
<dbReference type="OrthoDB" id="276498at2759"/>
<dbReference type="InterPro" id="IPR013760">
    <property type="entry name" value="Topo_IIA-like_dom_sf"/>
</dbReference>
<evidence type="ECO:0000256" key="5">
    <source>
        <dbReference type="ARBA" id="ARBA00011080"/>
    </source>
</evidence>
<name>A0A9P1CTS2_9DINO</name>
<evidence type="ECO:0000256" key="22">
    <source>
        <dbReference type="SAM" id="MobiDB-lite"/>
    </source>
</evidence>
<keyword evidence="20 21" id="KW-0413">Isomerase</keyword>
<dbReference type="InterPro" id="IPR003959">
    <property type="entry name" value="ATPase_AAA_core"/>
</dbReference>
<feature type="domain" description="Toprim" evidence="25">
    <location>
        <begin position="2711"/>
        <end position="2825"/>
    </location>
</feature>
<dbReference type="InterPro" id="IPR013758">
    <property type="entry name" value="Topo_IIA_A/C_ab"/>
</dbReference>
<keyword evidence="9" id="KW-0479">Metal-binding</keyword>
<dbReference type="InterPro" id="IPR014721">
    <property type="entry name" value="Ribsml_uS5_D2-typ_fold_subgr"/>
</dbReference>
<dbReference type="PROSITE" id="PS50880">
    <property type="entry name" value="TOPRIM"/>
    <property type="match status" value="1"/>
</dbReference>
<dbReference type="FunFam" id="3.40.50.300:FF:000277">
    <property type="entry name" value="ATP-dependent zinc metalloprotease FtsH"/>
    <property type="match status" value="1"/>
</dbReference>
<keyword evidence="15" id="KW-0809">Transit peptide</keyword>
<dbReference type="SUPFAM" id="SSF56719">
    <property type="entry name" value="Type II DNA topoisomerase"/>
    <property type="match status" value="1"/>
</dbReference>
<feature type="region of interest" description="Disordered" evidence="22">
    <location>
        <begin position="3426"/>
        <end position="3449"/>
    </location>
</feature>
<dbReference type="Gene3D" id="3.30.1360.40">
    <property type="match status" value="1"/>
</dbReference>
<dbReference type="PROSITE" id="PS00674">
    <property type="entry name" value="AAA"/>
    <property type="match status" value="1"/>
</dbReference>
<evidence type="ECO:0000259" key="24">
    <source>
        <dbReference type="PROSITE" id="PS50222"/>
    </source>
</evidence>
<feature type="domain" description="EF-hand" evidence="24">
    <location>
        <begin position="999"/>
        <end position="1034"/>
    </location>
</feature>
<dbReference type="FunFam" id="3.30.230.10:FF:000008">
    <property type="entry name" value="DNA topoisomerase 2"/>
    <property type="match status" value="1"/>
</dbReference>
<dbReference type="Gene3D" id="1.10.238.10">
    <property type="entry name" value="EF-hand"/>
    <property type="match status" value="2"/>
</dbReference>
<dbReference type="Gene3D" id="1.10.8.60">
    <property type="match status" value="1"/>
</dbReference>
<dbReference type="GO" id="GO:0000712">
    <property type="term" value="P:resolution of meiotic recombination intermediates"/>
    <property type="evidence" value="ECO:0007669"/>
    <property type="project" value="TreeGrafter"/>
</dbReference>
<dbReference type="PROSITE" id="PS00018">
    <property type="entry name" value="EF_HAND_1"/>
    <property type="match status" value="1"/>
</dbReference>
<comment type="catalytic activity">
    <reaction evidence="1 21">
        <text>ATP-dependent breakage, passage and rejoining of double-stranded DNA.</text>
        <dbReference type="EC" id="5.6.2.2"/>
    </reaction>
</comment>
<feature type="transmembrane region" description="Helical" evidence="23">
    <location>
        <begin position="1844"/>
        <end position="1860"/>
    </location>
</feature>
<dbReference type="Gene3D" id="3.40.50.300">
    <property type="entry name" value="P-loop containing nucleotide triphosphate hydrolases"/>
    <property type="match status" value="1"/>
</dbReference>
<feature type="region of interest" description="Disordered" evidence="22">
    <location>
        <begin position="3523"/>
        <end position="3566"/>
    </location>
</feature>
<dbReference type="SMART" id="SM00382">
    <property type="entry name" value="AAA"/>
    <property type="match status" value="1"/>
</dbReference>
<evidence type="ECO:0000256" key="10">
    <source>
        <dbReference type="ARBA" id="ARBA00022741"/>
    </source>
</evidence>
<feature type="transmembrane region" description="Helical" evidence="23">
    <location>
        <begin position="1945"/>
        <end position="1963"/>
    </location>
</feature>
<evidence type="ECO:0000313" key="28">
    <source>
        <dbReference type="EMBL" id="CAL1150651.1"/>
    </source>
</evidence>
<dbReference type="InterPro" id="IPR031660">
    <property type="entry name" value="TOPRIM_C"/>
</dbReference>
<evidence type="ECO:0000256" key="14">
    <source>
        <dbReference type="ARBA" id="ARBA00022842"/>
    </source>
</evidence>